<evidence type="ECO:0000313" key="1">
    <source>
        <dbReference type="EMBL" id="CAG7825278.1"/>
    </source>
</evidence>
<evidence type="ECO:0000313" key="2">
    <source>
        <dbReference type="Proteomes" id="UP000708208"/>
    </source>
</evidence>
<organism evidence="1 2">
    <name type="scientific">Allacma fusca</name>
    <dbReference type="NCBI Taxonomy" id="39272"/>
    <lineage>
        <taxon>Eukaryota</taxon>
        <taxon>Metazoa</taxon>
        <taxon>Ecdysozoa</taxon>
        <taxon>Arthropoda</taxon>
        <taxon>Hexapoda</taxon>
        <taxon>Collembola</taxon>
        <taxon>Symphypleona</taxon>
        <taxon>Sminthuridae</taxon>
        <taxon>Allacma</taxon>
    </lineage>
</organism>
<sequence>FLKKPADLKVTKHLAFKIERDINDVVFTRDTHNPMDNWVPHQVVGKFNHPKPSIIGNPAYTEPQKLTKAKQKDLLKMIKFLDPCDRNFFRKFVTQEIPPFCNSDNEDDDDTDQE</sequence>
<name>A0A8J2L2Q9_9HEXA</name>
<dbReference type="AlphaFoldDB" id="A0A8J2L2Q9"/>
<protein>
    <submittedName>
        <fullName evidence="1">Uncharacterized protein</fullName>
    </submittedName>
</protein>
<accession>A0A8J2L2Q9</accession>
<dbReference type="EMBL" id="CAJVCH010535627">
    <property type="protein sequence ID" value="CAG7825278.1"/>
    <property type="molecule type" value="Genomic_DNA"/>
</dbReference>
<gene>
    <name evidence="1" type="ORF">AFUS01_LOCUS35396</name>
</gene>
<feature type="non-terminal residue" evidence="1">
    <location>
        <position position="1"/>
    </location>
</feature>
<reference evidence="1" key="1">
    <citation type="submission" date="2021-06" db="EMBL/GenBank/DDBJ databases">
        <authorList>
            <person name="Hodson N. C."/>
            <person name="Mongue J. A."/>
            <person name="Jaron S. K."/>
        </authorList>
    </citation>
    <scope>NUCLEOTIDE SEQUENCE</scope>
</reference>
<dbReference type="Proteomes" id="UP000708208">
    <property type="component" value="Unassembled WGS sequence"/>
</dbReference>
<proteinExistence type="predicted"/>
<keyword evidence="2" id="KW-1185">Reference proteome</keyword>
<comment type="caution">
    <text evidence="1">The sequence shown here is derived from an EMBL/GenBank/DDBJ whole genome shotgun (WGS) entry which is preliminary data.</text>
</comment>